<name>A0A0R1U9H9_9LACO</name>
<gene>
    <name evidence="2" type="ORF">FC46_GL000464</name>
</gene>
<dbReference type="SMART" id="SM00422">
    <property type="entry name" value="HTH_MERR"/>
    <property type="match status" value="1"/>
</dbReference>
<evidence type="ECO:0000313" key="2">
    <source>
        <dbReference type="EMBL" id="KRL89967.1"/>
    </source>
</evidence>
<dbReference type="Proteomes" id="UP000051036">
    <property type="component" value="Unassembled WGS sequence"/>
</dbReference>
<dbReference type="PATRIC" id="fig|1423763.3.peg.468"/>
<dbReference type="SUPFAM" id="SSF46955">
    <property type="entry name" value="Putative DNA-binding domain"/>
    <property type="match status" value="1"/>
</dbReference>
<dbReference type="GO" id="GO:0006355">
    <property type="term" value="P:regulation of DNA-templated transcription"/>
    <property type="evidence" value="ECO:0007669"/>
    <property type="project" value="InterPro"/>
</dbReference>
<dbReference type="EMBL" id="AZFM01000016">
    <property type="protein sequence ID" value="KRL89967.1"/>
    <property type="molecule type" value="Genomic_DNA"/>
</dbReference>
<organism evidence="2 3">
    <name type="scientific">Lactobacillus kalixensis DSM 16043</name>
    <dbReference type="NCBI Taxonomy" id="1423763"/>
    <lineage>
        <taxon>Bacteria</taxon>
        <taxon>Bacillati</taxon>
        <taxon>Bacillota</taxon>
        <taxon>Bacilli</taxon>
        <taxon>Lactobacillales</taxon>
        <taxon>Lactobacillaceae</taxon>
        <taxon>Lactobacillus</taxon>
    </lineage>
</organism>
<dbReference type="OrthoDB" id="9806513at2"/>
<accession>A0A0R1U9H9</accession>
<dbReference type="GO" id="GO:0003677">
    <property type="term" value="F:DNA binding"/>
    <property type="evidence" value="ECO:0007669"/>
    <property type="project" value="InterPro"/>
</dbReference>
<dbReference type="RefSeq" id="WP_057798766.1">
    <property type="nucleotide sequence ID" value="NZ_AZFM01000016.1"/>
</dbReference>
<dbReference type="STRING" id="1423763.FC46_GL000464"/>
<comment type="caution">
    <text evidence="2">The sequence shown here is derived from an EMBL/GenBank/DDBJ whole genome shotgun (WGS) entry which is preliminary data.</text>
</comment>
<dbReference type="CDD" id="cd01105">
    <property type="entry name" value="HTH_GlnR-like"/>
    <property type="match status" value="1"/>
</dbReference>
<evidence type="ECO:0000313" key="3">
    <source>
        <dbReference type="Proteomes" id="UP000051036"/>
    </source>
</evidence>
<dbReference type="InterPro" id="IPR000551">
    <property type="entry name" value="MerR-type_HTH_dom"/>
</dbReference>
<dbReference type="AlphaFoldDB" id="A0A0R1U9H9"/>
<feature type="domain" description="HTH merR-type" evidence="1">
    <location>
        <begin position="18"/>
        <end position="83"/>
    </location>
</feature>
<protein>
    <submittedName>
        <fullName evidence="2">Transcriptional regulator family protein</fullName>
    </submittedName>
</protein>
<keyword evidence="3" id="KW-1185">Reference proteome</keyword>
<evidence type="ECO:0000259" key="1">
    <source>
        <dbReference type="SMART" id="SM00422"/>
    </source>
</evidence>
<dbReference type="Pfam" id="PF13411">
    <property type="entry name" value="MerR_1"/>
    <property type="match status" value="1"/>
</dbReference>
<reference evidence="2 3" key="1">
    <citation type="journal article" date="2015" name="Genome Announc.">
        <title>Expanding the biotechnology potential of lactobacilli through comparative genomics of 213 strains and associated genera.</title>
        <authorList>
            <person name="Sun Z."/>
            <person name="Harris H.M."/>
            <person name="McCann A."/>
            <person name="Guo C."/>
            <person name="Argimon S."/>
            <person name="Zhang W."/>
            <person name="Yang X."/>
            <person name="Jeffery I.B."/>
            <person name="Cooney J.C."/>
            <person name="Kagawa T.F."/>
            <person name="Liu W."/>
            <person name="Song Y."/>
            <person name="Salvetti E."/>
            <person name="Wrobel A."/>
            <person name="Rasinkangas P."/>
            <person name="Parkhill J."/>
            <person name="Rea M.C."/>
            <person name="O'Sullivan O."/>
            <person name="Ritari J."/>
            <person name="Douillard F.P."/>
            <person name="Paul Ross R."/>
            <person name="Yang R."/>
            <person name="Briner A.E."/>
            <person name="Felis G.E."/>
            <person name="de Vos W.M."/>
            <person name="Barrangou R."/>
            <person name="Klaenhammer T.R."/>
            <person name="Caufield P.W."/>
            <person name="Cui Y."/>
            <person name="Zhang H."/>
            <person name="O'Toole P.W."/>
        </authorList>
    </citation>
    <scope>NUCLEOTIDE SEQUENCE [LARGE SCALE GENOMIC DNA]</scope>
    <source>
        <strain evidence="2 3">DSM 16043</strain>
    </source>
</reference>
<dbReference type="InterPro" id="IPR009061">
    <property type="entry name" value="DNA-bd_dom_put_sf"/>
</dbReference>
<proteinExistence type="predicted"/>
<sequence length="147" mass="16818">MEPRRDERLRQLFQNLEIGIGGVSSSLGVSQRQLRYWEQKGYIKPIDEKSGVRHYSLATVYLIAFIKDQLDKGYTLDAAVKNSKEARARSRIARELIGSAFDDIEIIDADKGYGKIELDLKESENHPALRILGIIDENGRHFEVKEK</sequence>
<dbReference type="Gene3D" id="1.10.1660.10">
    <property type="match status" value="1"/>
</dbReference>